<evidence type="ECO:0000313" key="5">
    <source>
        <dbReference type="EMBL" id="RHL90080.1"/>
    </source>
</evidence>
<evidence type="ECO:0000259" key="4">
    <source>
        <dbReference type="PROSITE" id="PS01124"/>
    </source>
</evidence>
<dbReference type="GO" id="GO:0043565">
    <property type="term" value="F:sequence-specific DNA binding"/>
    <property type="evidence" value="ECO:0007669"/>
    <property type="project" value="InterPro"/>
</dbReference>
<dbReference type="SUPFAM" id="SSF51215">
    <property type="entry name" value="Regulatory protein AraC"/>
    <property type="match status" value="1"/>
</dbReference>
<evidence type="ECO:0000256" key="2">
    <source>
        <dbReference type="ARBA" id="ARBA00023125"/>
    </source>
</evidence>
<dbReference type="GO" id="GO:0003700">
    <property type="term" value="F:DNA-binding transcription factor activity"/>
    <property type="evidence" value="ECO:0007669"/>
    <property type="project" value="InterPro"/>
</dbReference>
<dbReference type="InterPro" id="IPR037923">
    <property type="entry name" value="HTH-like"/>
</dbReference>
<gene>
    <name evidence="5" type="ORF">DWZ95_16535</name>
</gene>
<dbReference type="EMBL" id="QRPE01000022">
    <property type="protein sequence ID" value="RHL90080.1"/>
    <property type="molecule type" value="Genomic_DNA"/>
</dbReference>
<dbReference type="AlphaFoldDB" id="A0A3E4IFS7"/>
<dbReference type="InterPro" id="IPR020449">
    <property type="entry name" value="Tscrpt_reg_AraC-type_HTH"/>
</dbReference>
<keyword evidence="3" id="KW-0804">Transcription</keyword>
<dbReference type="Gene3D" id="1.10.10.60">
    <property type="entry name" value="Homeodomain-like"/>
    <property type="match status" value="1"/>
</dbReference>
<sequence>MSISKFNIHAGFTAYKCITVHKLEPLLEKSYKTEGGIFVLCSKGSLKTIINHTEYRIRANELIALPPESFVQLLTASDDVEIHAVMFSQQLIQNAGMGKNMMDKFHIIGKHYVFPLSEVASMLYAEMFTFLSHLYKEIGENLSEAMSQSFLSLMLQGVSELCPEQAKLIETPGSRHFQQYRIFVRLVHADYAREHQVAHYARKMNMQPSALCRLVKKESGHTAMEIINQTLIMDAKTQLRTENTPVKDIALGLGFNNAAFFNKFFKKHTGVTPQMFRNSVR</sequence>
<dbReference type="InterPro" id="IPR018060">
    <property type="entry name" value="HTH_AraC"/>
</dbReference>
<evidence type="ECO:0000256" key="3">
    <source>
        <dbReference type="ARBA" id="ARBA00023163"/>
    </source>
</evidence>
<dbReference type="SMART" id="SM00342">
    <property type="entry name" value="HTH_ARAC"/>
    <property type="match status" value="1"/>
</dbReference>
<name>A0A3E4IFS7_9BACE</name>
<dbReference type="PRINTS" id="PR00032">
    <property type="entry name" value="HTHARAC"/>
</dbReference>
<accession>A0A3E4IFS7</accession>
<dbReference type="Pfam" id="PF12833">
    <property type="entry name" value="HTH_18"/>
    <property type="match status" value="1"/>
</dbReference>
<dbReference type="Proteomes" id="UP000285013">
    <property type="component" value="Unassembled WGS sequence"/>
</dbReference>
<evidence type="ECO:0000313" key="6">
    <source>
        <dbReference type="Proteomes" id="UP000285013"/>
    </source>
</evidence>
<proteinExistence type="predicted"/>
<comment type="caution">
    <text evidence="5">The sequence shown here is derived from an EMBL/GenBank/DDBJ whole genome shotgun (WGS) entry which is preliminary data.</text>
</comment>
<keyword evidence="2" id="KW-0238">DNA-binding</keyword>
<dbReference type="PROSITE" id="PS01124">
    <property type="entry name" value="HTH_ARAC_FAMILY_2"/>
    <property type="match status" value="1"/>
</dbReference>
<protein>
    <submittedName>
        <fullName evidence="5">AraC family transcriptional regulator</fullName>
    </submittedName>
</protein>
<reference evidence="5 6" key="1">
    <citation type="submission" date="2018-08" db="EMBL/GenBank/DDBJ databases">
        <title>A genome reference for cultivated species of the human gut microbiota.</title>
        <authorList>
            <person name="Zou Y."/>
            <person name="Xue W."/>
            <person name="Luo G."/>
        </authorList>
    </citation>
    <scope>NUCLEOTIDE SEQUENCE [LARGE SCALE GENOMIC DNA]</scope>
    <source>
        <strain evidence="5 6">AF36-16BH</strain>
    </source>
</reference>
<organism evidence="5 6">
    <name type="scientific">Bacteroides intestinalis</name>
    <dbReference type="NCBI Taxonomy" id="329854"/>
    <lineage>
        <taxon>Bacteria</taxon>
        <taxon>Pseudomonadati</taxon>
        <taxon>Bacteroidota</taxon>
        <taxon>Bacteroidia</taxon>
        <taxon>Bacteroidales</taxon>
        <taxon>Bacteroidaceae</taxon>
        <taxon>Bacteroides</taxon>
    </lineage>
</organism>
<dbReference type="RefSeq" id="WP_117693131.1">
    <property type="nucleotide sequence ID" value="NZ_JAQDGM010000029.1"/>
</dbReference>
<dbReference type="InterPro" id="IPR009057">
    <property type="entry name" value="Homeodomain-like_sf"/>
</dbReference>
<dbReference type="PANTHER" id="PTHR43280">
    <property type="entry name" value="ARAC-FAMILY TRANSCRIPTIONAL REGULATOR"/>
    <property type="match status" value="1"/>
</dbReference>
<keyword evidence="1" id="KW-0805">Transcription regulation</keyword>
<feature type="domain" description="HTH araC/xylS-type" evidence="4">
    <location>
        <begin position="181"/>
        <end position="279"/>
    </location>
</feature>
<dbReference type="PANTHER" id="PTHR43280:SF32">
    <property type="entry name" value="TRANSCRIPTIONAL REGULATORY PROTEIN"/>
    <property type="match status" value="1"/>
</dbReference>
<dbReference type="SUPFAM" id="SSF46689">
    <property type="entry name" value="Homeodomain-like"/>
    <property type="match status" value="1"/>
</dbReference>
<evidence type="ECO:0000256" key="1">
    <source>
        <dbReference type="ARBA" id="ARBA00023015"/>
    </source>
</evidence>